<dbReference type="InterPro" id="IPR036259">
    <property type="entry name" value="MFS_trans_sf"/>
</dbReference>
<dbReference type="InterPro" id="IPR011701">
    <property type="entry name" value="MFS"/>
</dbReference>
<evidence type="ECO:0000256" key="1">
    <source>
        <dbReference type="ARBA" id="ARBA00004141"/>
    </source>
</evidence>
<sequence length="259" mass="27782">MVWIYLFFGIGLAAFGPTMMSLVADISPATHLGRSYGWYTTALYTSMSLGPALGGFVAEELGFLQVFIISGILIFITFWLIVFYLPRARHILDTKAKKNEAAVAASLLHNRPLVGCWLVTLGGCFGLGMFITFFPLHAQNQGLNMAEIGLVFAVQGLSNALCRIPFGYLSDRVARRGSLVILGLLGFSAAMVGFAVSENVVHFILTATLFGISMGLAFTSVGALIAEVVDQESRGLAMGGYNTCIYFGMMLSSALMGSI</sequence>
<dbReference type="CDD" id="cd17325">
    <property type="entry name" value="MFS_MdtG_SLC18_like"/>
    <property type="match status" value="1"/>
</dbReference>
<comment type="caution">
    <text evidence="7">The sequence shown here is derived from an EMBL/GenBank/DDBJ whole genome shotgun (WGS) entry which is preliminary data.</text>
</comment>
<dbReference type="InterPro" id="IPR020846">
    <property type="entry name" value="MFS_dom"/>
</dbReference>
<feature type="transmembrane region" description="Helical" evidence="5">
    <location>
        <begin position="178"/>
        <end position="197"/>
    </location>
</feature>
<feature type="transmembrane region" description="Helical" evidence="5">
    <location>
        <begin position="114"/>
        <end position="136"/>
    </location>
</feature>
<evidence type="ECO:0000313" key="7">
    <source>
        <dbReference type="EMBL" id="GAH01380.1"/>
    </source>
</evidence>
<evidence type="ECO:0000256" key="5">
    <source>
        <dbReference type="SAM" id="Phobius"/>
    </source>
</evidence>
<evidence type="ECO:0000256" key="4">
    <source>
        <dbReference type="ARBA" id="ARBA00023136"/>
    </source>
</evidence>
<feature type="transmembrane region" description="Helical" evidence="5">
    <location>
        <begin position="148"/>
        <end position="166"/>
    </location>
</feature>
<evidence type="ECO:0000259" key="6">
    <source>
        <dbReference type="PROSITE" id="PS50850"/>
    </source>
</evidence>
<accession>X1CZC4</accession>
<keyword evidence="4 5" id="KW-0472">Membrane</keyword>
<feature type="transmembrane region" description="Helical" evidence="5">
    <location>
        <begin position="63"/>
        <end position="85"/>
    </location>
</feature>
<evidence type="ECO:0000256" key="2">
    <source>
        <dbReference type="ARBA" id="ARBA00022692"/>
    </source>
</evidence>
<gene>
    <name evidence="7" type="ORF">S01H4_49671</name>
</gene>
<dbReference type="Gene3D" id="1.20.1250.20">
    <property type="entry name" value="MFS general substrate transporter like domains"/>
    <property type="match status" value="2"/>
</dbReference>
<feature type="domain" description="Major facilitator superfamily (MFS) profile" evidence="6">
    <location>
        <begin position="1"/>
        <end position="259"/>
    </location>
</feature>
<feature type="non-terminal residue" evidence="7">
    <location>
        <position position="259"/>
    </location>
</feature>
<keyword evidence="3 5" id="KW-1133">Transmembrane helix</keyword>
<dbReference type="InterPro" id="IPR005829">
    <property type="entry name" value="Sugar_transporter_CS"/>
</dbReference>
<dbReference type="PROSITE" id="PS00217">
    <property type="entry name" value="SUGAR_TRANSPORT_2"/>
    <property type="match status" value="1"/>
</dbReference>
<dbReference type="PANTHER" id="PTHR23518:SF2">
    <property type="entry name" value="MAJOR FACILITATOR SUPERFAMILY TRANSPORTER"/>
    <property type="match status" value="1"/>
</dbReference>
<dbReference type="AlphaFoldDB" id="X1CZC4"/>
<feature type="transmembrane region" description="Helical" evidence="5">
    <location>
        <begin position="6"/>
        <end position="24"/>
    </location>
</feature>
<dbReference type="GO" id="GO:0016020">
    <property type="term" value="C:membrane"/>
    <property type="evidence" value="ECO:0007669"/>
    <property type="project" value="UniProtKB-SubCell"/>
</dbReference>
<evidence type="ECO:0000256" key="3">
    <source>
        <dbReference type="ARBA" id="ARBA00022989"/>
    </source>
</evidence>
<reference evidence="7" key="1">
    <citation type="journal article" date="2014" name="Front. Microbiol.">
        <title>High frequency of phylogenetically diverse reductive dehalogenase-homologous genes in deep subseafloor sedimentary metagenomes.</title>
        <authorList>
            <person name="Kawai M."/>
            <person name="Futagami T."/>
            <person name="Toyoda A."/>
            <person name="Takaki Y."/>
            <person name="Nishi S."/>
            <person name="Hori S."/>
            <person name="Arai W."/>
            <person name="Tsubouchi T."/>
            <person name="Morono Y."/>
            <person name="Uchiyama I."/>
            <person name="Ito T."/>
            <person name="Fujiyama A."/>
            <person name="Inagaki F."/>
            <person name="Takami H."/>
        </authorList>
    </citation>
    <scope>NUCLEOTIDE SEQUENCE</scope>
    <source>
        <strain evidence="7">Expedition CK06-06</strain>
    </source>
</reference>
<comment type="subcellular location">
    <subcellularLocation>
        <location evidence="1">Membrane</location>
        <topology evidence="1">Multi-pass membrane protein</topology>
    </subcellularLocation>
</comment>
<organism evidence="7">
    <name type="scientific">marine sediment metagenome</name>
    <dbReference type="NCBI Taxonomy" id="412755"/>
    <lineage>
        <taxon>unclassified sequences</taxon>
        <taxon>metagenomes</taxon>
        <taxon>ecological metagenomes</taxon>
    </lineage>
</organism>
<protein>
    <recommendedName>
        <fullName evidence="6">Major facilitator superfamily (MFS) profile domain-containing protein</fullName>
    </recommendedName>
</protein>
<dbReference type="SUPFAM" id="SSF103473">
    <property type="entry name" value="MFS general substrate transporter"/>
    <property type="match status" value="1"/>
</dbReference>
<feature type="transmembrane region" description="Helical" evidence="5">
    <location>
        <begin position="238"/>
        <end position="256"/>
    </location>
</feature>
<keyword evidence="2 5" id="KW-0812">Transmembrane</keyword>
<feature type="transmembrane region" description="Helical" evidence="5">
    <location>
        <begin position="36"/>
        <end position="57"/>
    </location>
</feature>
<name>X1CZC4_9ZZZZ</name>
<dbReference type="EMBL" id="BART01028125">
    <property type="protein sequence ID" value="GAH01380.1"/>
    <property type="molecule type" value="Genomic_DNA"/>
</dbReference>
<dbReference type="PROSITE" id="PS50850">
    <property type="entry name" value="MFS"/>
    <property type="match status" value="1"/>
</dbReference>
<dbReference type="Pfam" id="PF07690">
    <property type="entry name" value="MFS_1"/>
    <property type="match status" value="1"/>
</dbReference>
<proteinExistence type="predicted"/>
<feature type="transmembrane region" description="Helical" evidence="5">
    <location>
        <begin position="203"/>
        <end position="226"/>
    </location>
</feature>
<dbReference type="PANTHER" id="PTHR23518">
    <property type="entry name" value="C-METHYLTRANSFERASE"/>
    <property type="match status" value="1"/>
</dbReference>
<dbReference type="GO" id="GO:0022857">
    <property type="term" value="F:transmembrane transporter activity"/>
    <property type="evidence" value="ECO:0007669"/>
    <property type="project" value="InterPro"/>
</dbReference>